<feature type="transmembrane region" description="Helical" evidence="1">
    <location>
        <begin position="977"/>
        <end position="1003"/>
    </location>
</feature>
<keyword evidence="1" id="KW-0472">Membrane</keyword>
<evidence type="ECO:0000256" key="1">
    <source>
        <dbReference type="SAM" id="Phobius"/>
    </source>
</evidence>
<organism evidence="2 3">
    <name type="scientific">Ancylobacter koreensis</name>
    <dbReference type="NCBI Taxonomy" id="266121"/>
    <lineage>
        <taxon>Bacteria</taxon>
        <taxon>Pseudomonadati</taxon>
        <taxon>Pseudomonadota</taxon>
        <taxon>Alphaproteobacteria</taxon>
        <taxon>Hyphomicrobiales</taxon>
        <taxon>Xanthobacteraceae</taxon>
        <taxon>Ancylobacter</taxon>
    </lineage>
</organism>
<feature type="transmembrane region" description="Helical" evidence="1">
    <location>
        <begin position="430"/>
        <end position="450"/>
    </location>
</feature>
<dbReference type="RefSeq" id="WP_247199630.1">
    <property type="nucleotide sequence ID" value="NZ_JALKCG010000001.1"/>
</dbReference>
<dbReference type="SUPFAM" id="SSF82693">
    <property type="entry name" value="Multidrug efflux transporter AcrB pore domain, PN1, PN2, PC1 and PC2 subdomains"/>
    <property type="match status" value="3"/>
</dbReference>
<dbReference type="SUPFAM" id="SSF82866">
    <property type="entry name" value="Multidrug efflux transporter AcrB transmembrane domain"/>
    <property type="match status" value="2"/>
</dbReference>
<feature type="transmembrane region" description="Helical" evidence="1">
    <location>
        <begin position="332"/>
        <end position="352"/>
    </location>
</feature>
<dbReference type="PANTHER" id="PTHR32063:SF14">
    <property type="entry name" value="BLL4319 PROTEIN"/>
    <property type="match status" value="1"/>
</dbReference>
<dbReference type="Gene3D" id="3.30.70.1320">
    <property type="entry name" value="Multidrug efflux transporter AcrB pore domain like"/>
    <property type="match status" value="1"/>
</dbReference>
<feature type="transmembrane region" description="Helical" evidence="1">
    <location>
        <begin position="462"/>
        <end position="481"/>
    </location>
</feature>
<keyword evidence="1" id="KW-0812">Transmembrane</keyword>
<feature type="transmembrane region" description="Helical" evidence="1">
    <location>
        <begin position="523"/>
        <end position="542"/>
    </location>
</feature>
<dbReference type="InterPro" id="IPR001036">
    <property type="entry name" value="Acrflvin-R"/>
</dbReference>
<keyword evidence="1" id="KW-1133">Transmembrane helix</keyword>
<feature type="transmembrane region" description="Helical" evidence="1">
    <location>
        <begin position="12"/>
        <end position="30"/>
    </location>
</feature>
<feature type="transmembrane region" description="Helical" evidence="1">
    <location>
        <begin position="843"/>
        <end position="863"/>
    </location>
</feature>
<keyword evidence="3" id="KW-1185">Reference proteome</keyword>
<dbReference type="Proteomes" id="UP001202867">
    <property type="component" value="Unassembled WGS sequence"/>
</dbReference>
<dbReference type="PRINTS" id="PR00702">
    <property type="entry name" value="ACRIFLAVINRP"/>
</dbReference>
<feature type="transmembrane region" description="Helical" evidence="1">
    <location>
        <begin position="875"/>
        <end position="894"/>
    </location>
</feature>
<feature type="transmembrane region" description="Helical" evidence="1">
    <location>
        <begin position="359"/>
        <end position="380"/>
    </location>
</feature>
<name>A0ABT0DK99_9HYPH</name>
<dbReference type="Gene3D" id="3.30.2090.10">
    <property type="entry name" value="Multidrug efflux transporter AcrB TolC docking domain, DN and DC subdomains"/>
    <property type="match status" value="2"/>
</dbReference>
<feature type="transmembrane region" description="Helical" evidence="1">
    <location>
        <begin position="900"/>
        <end position="921"/>
    </location>
</feature>
<feature type="transmembrane region" description="Helical" evidence="1">
    <location>
        <begin position="942"/>
        <end position="965"/>
    </location>
</feature>
<dbReference type="Pfam" id="PF00873">
    <property type="entry name" value="ACR_tran"/>
    <property type="match status" value="1"/>
</dbReference>
<dbReference type="Gene3D" id="3.30.70.1440">
    <property type="entry name" value="Multidrug efflux transporter AcrB pore domain"/>
    <property type="match status" value="1"/>
</dbReference>
<reference evidence="3" key="2">
    <citation type="submission" date="2023-07" db="EMBL/GenBank/DDBJ databases">
        <title>Ancylobacter moscoviensis sp. nov., facultatively methylotrophic bacteria from activated sludge and the reclassification of Starkeya novella (Starkey 1934) Kelly et al. 2000 as Ancylobacter novellus comb. nov., Starkeya koreensis Im et al. 2006 as Ancylobacter koreensis comb.nov., Angulomicrobium tetraedrale Vasil'eva et al. 1986 as Ancylobacter tetraedralis comb. nov., Angulomicrobium amanitiforme Fritz et al. 2004 as Ancylobacter amanitiformis comb. nov. and Methylorhabdus multivorans Doronina et al. 1996 as Ancylobacter multivorans comb. nov. and emended description of the genus Ancylobacter.</title>
        <authorList>
            <person name="Doronina N."/>
            <person name="Chemodurova A."/>
            <person name="Grouzdev D."/>
            <person name="Koziaeva V."/>
            <person name="Shi W."/>
            <person name="Wu L."/>
            <person name="Kaparullina E."/>
        </authorList>
    </citation>
    <scope>NUCLEOTIDE SEQUENCE [LARGE SCALE GENOMIC DNA]</scope>
    <source>
        <strain evidence="3">Jip08</strain>
    </source>
</reference>
<dbReference type="Gene3D" id="1.20.1640.10">
    <property type="entry name" value="Multidrug efflux transporter AcrB transmembrane domain"/>
    <property type="match status" value="2"/>
</dbReference>
<dbReference type="PANTHER" id="PTHR32063">
    <property type="match status" value="1"/>
</dbReference>
<dbReference type="EMBL" id="JALKCG010000001">
    <property type="protein sequence ID" value="MCK0207705.1"/>
    <property type="molecule type" value="Genomic_DNA"/>
</dbReference>
<reference evidence="2 3" key="1">
    <citation type="submission" date="2022-04" db="EMBL/GenBank/DDBJ databases">
        <authorList>
            <person name="Grouzdev D.S."/>
            <person name="Pantiukh K.S."/>
            <person name="Krutkina M.S."/>
        </authorList>
    </citation>
    <scope>NUCLEOTIDE SEQUENCE [LARGE SCALE GENOMIC DNA]</scope>
    <source>
        <strain evidence="2 3">Jip08</strain>
    </source>
</reference>
<protein>
    <submittedName>
        <fullName evidence="2">Efflux RND transporter permease subunit</fullName>
    </submittedName>
</protein>
<dbReference type="Gene3D" id="3.30.70.1430">
    <property type="entry name" value="Multidrug efflux transporter AcrB pore domain"/>
    <property type="match status" value="2"/>
</dbReference>
<dbReference type="SUPFAM" id="SSF82714">
    <property type="entry name" value="Multidrug efflux transporter AcrB TolC docking domain, DN and DC subdomains"/>
    <property type="match status" value="2"/>
</dbReference>
<gene>
    <name evidence="2" type="ORF">MWN33_06615</name>
</gene>
<proteinExistence type="predicted"/>
<dbReference type="InterPro" id="IPR027463">
    <property type="entry name" value="AcrB_DN_DC_subdom"/>
</dbReference>
<feature type="transmembrane region" description="Helical" evidence="1">
    <location>
        <begin position="386"/>
        <end position="410"/>
    </location>
</feature>
<accession>A0ABT0DK99</accession>
<evidence type="ECO:0000313" key="2">
    <source>
        <dbReference type="EMBL" id="MCK0207705.1"/>
    </source>
</evidence>
<evidence type="ECO:0000313" key="3">
    <source>
        <dbReference type="Proteomes" id="UP001202867"/>
    </source>
</evidence>
<comment type="caution">
    <text evidence="2">The sequence shown here is derived from an EMBL/GenBank/DDBJ whole genome shotgun (WGS) entry which is preliminary data.</text>
</comment>
<sequence length="1025" mass="111322">MGLSELCIRRPVFATVLSLLLILVGIVSFSRLTVREYPNIDEPVVSVVTNYPGASASIVESQVTQVLEGSIAGIEGIDVLESTSRSESSRITVRFRLEINPDVAASDVRDRVSRVRQRLPDEIDEPVISKVEADAQPVVFIVFRSDKMTGLELSDYIDRYVVDRFKNLTGVADVQIFGERRYAMRIWIDRERLAAYALTVQDIEDALNAQNVEIPSGRIESADREFTVLSRTGMTSVDQFNQIVVKRADGAQVHMSDVARVELGAADERRASRFNGGAAIIVGLIKQAVANPLDVSAGARSVLPAVNESLPEGMTATIGNDNAIFIDRSIKAVFHTIFEAVVLVVLVIVVFLRSLRASIIPIVTIPISLITTFAIMYALGFSVNTLTLLAFVLAIGLVVDDAIVVLENIFRHIEHGMKPIPAAIKGAREIGFAVVAMTMTLAAVYAPVAFAPGRTGRLFLEFALTLAGAVIISGFIALSLTPMMCSRLLKHEDKPGRLSAFIERRLRGLEEGYRRVLQASLRARPVVIVLALVVAAGSAYFLRALPSELSPVEDRGMIRVTGSGPEGSTLAYTSRYTNQIDSVVSKEPEVDSVLIINGFPEVHRFLVIGRLKDWDERDKRQQQLVAELTPQLRRIAGLNAYANNPPSLGASNNSRPIEFVIQTSGTYEQLDEYVDRFLERIRDYPGLVSIDSDLKLNKPEISVAVDRAKAADLGIDVAVLGRTLESLLGGRQVTRFEVAGEQYDVYVQLDARDRSSPATLDTIYLRAASGEMVQLSNLVTVRESVAPQELKRFNQLRAATISANLAPGFSQGEALAHLDQVAREVLPQTVQTDVAGQSREFRAAGQSLVVVFLLALGFIYLVLAAQFESFRDPVIIMLTVPLSMTGALAALYFAGGSLNVYSQIGLVTLVGLITKHGILIVEFANQQQEAGLDRRAAVVEAAVLRLRPILMTTGAMVLGAVPLAFADGAGAESRSQIGWVIVGGMSLGTLLTLFVVPTVYSLIGRVHHTAHAEIAPGLVHTNPAE</sequence>